<protein>
    <recommendedName>
        <fullName evidence="5">UDP-N-acetylglucosamine kinase</fullName>
        <ecNumber evidence="2">2.7.1.176</ecNumber>
    </recommendedName>
    <alternativeName>
        <fullName evidence="5">UDP-N-acetylglucosamine kinase</fullName>
    </alternativeName>
</protein>
<keyword evidence="4" id="KW-0067">ATP-binding</keyword>
<dbReference type="InterPro" id="IPR027417">
    <property type="entry name" value="P-loop_NTPase"/>
</dbReference>
<proteinExistence type="inferred from homology"/>
<dbReference type="InterPro" id="IPR010488">
    <property type="entry name" value="Zeta_toxin_domain"/>
</dbReference>
<evidence type="ECO:0000313" key="9">
    <source>
        <dbReference type="Proteomes" id="UP000676967"/>
    </source>
</evidence>
<evidence type="ECO:0000256" key="4">
    <source>
        <dbReference type="ARBA" id="ARBA00022840"/>
    </source>
</evidence>
<dbReference type="RefSeq" id="WP_268248808.1">
    <property type="nucleotide sequence ID" value="NZ_BMQZ01000008.1"/>
</dbReference>
<keyword evidence="9" id="KW-1185">Reference proteome</keyword>
<sequence length="284" mass="31528">MNTEPETYLLSPEESARRFAEKIVPRDLAGGIPQERPVLVIAAGQPGAGKSNAENWARAALGPGTVKIDADDMRVHHPAYPQLARANDRTVAMLTHRDAQRWTAMAKKYCIANRYNVVFSATFGNPESARSTIEQFRAAGYRVELAVVAVDDATSRMGVLSRYQDMRDGKTPGRYVPPEVQQEAYTGLLSTIDLIDGDRLVDQVHVYQRDGTKRYSNELGADGDWVRPPDTRRVIEQIRAQPWSAEQTAAFDDTAKSLARRLPADLRPDLRAAVARRPGSAFPR</sequence>
<evidence type="ECO:0000256" key="2">
    <source>
        <dbReference type="ARBA" id="ARBA00011963"/>
    </source>
</evidence>
<evidence type="ECO:0000256" key="5">
    <source>
        <dbReference type="ARBA" id="ARBA00032897"/>
    </source>
</evidence>
<keyword evidence="3" id="KW-0547">Nucleotide-binding</keyword>
<dbReference type="EC" id="2.7.1.176" evidence="2"/>
<evidence type="ECO:0000259" key="7">
    <source>
        <dbReference type="Pfam" id="PF06414"/>
    </source>
</evidence>
<comment type="similarity">
    <text evidence="1">Belongs to the zeta toxin family.</text>
</comment>
<dbReference type="Proteomes" id="UP000676967">
    <property type="component" value="Chromosome"/>
</dbReference>
<feature type="domain" description="Zeta toxin" evidence="7">
    <location>
        <begin position="33"/>
        <end position="218"/>
    </location>
</feature>
<dbReference type="Gene3D" id="3.40.50.300">
    <property type="entry name" value="P-loop containing nucleotide triphosphate hydrolases"/>
    <property type="match status" value="1"/>
</dbReference>
<evidence type="ECO:0000256" key="6">
    <source>
        <dbReference type="ARBA" id="ARBA00048178"/>
    </source>
</evidence>
<reference evidence="8 9" key="1">
    <citation type="submission" date="2020-08" db="EMBL/GenBank/DDBJ databases">
        <title>Whole genome shotgun sequence of Actinoplanes ianthinogenes NBRC 13996.</title>
        <authorList>
            <person name="Komaki H."/>
            <person name="Tamura T."/>
        </authorList>
    </citation>
    <scope>NUCLEOTIDE SEQUENCE [LARGE SCALE GENOMIC DNA]</scope>
    <source>
        <strain evidence="8 9">NBRC 13996</strain>
    </source>
</reference>
<name>A0ABM7M3P8_9ACTN</name>
<dbReference type="EMBL" id="AP023356">
    <property type="protein sequence ID" value="BCJ46195.1"/>
    <property type="molecule type" value="Genomic_DNA"/>
</dbReference>
<gene>
    <name evidence="8" type="ORF">Aiant_68520</name>
</gene>
<evidence type="ECO:0000313" key="8">
    <source>
        <dbReference type="EMBL" id="BCJ46195.1"/>
    </source>
</evidence>
<dbReference type="Pfam" id="PF06414">
    <property type="entry name" value="Zeta_toxin"/>
    <property type="match status" value="1"/>
</dbReference>
<organism evidence="8 9">
    <name type="scientific">Actinoplanes ianthinogenes</name>
    <dbReference type="NCBI Taxonomy" id="122358"/>
    <lineage>
        <taxon>Bacteria</taxon>
        <taxon>Bacillati</taxon>
        <taxon>Actinomycetota</taxon>
        <taxon>Actinomycetes</taxon>
        <taxon>Micromonosporales</taxon>
        <taxon>Micromonosporaceae</taxon>
        <taxon>Actinoplanes</taxon>
    </lineage>
</organism>
<comment type="catalytic activity">
    <reaction evidence="6">
        <text>UDP-N-acetyl-alpha-D-glucosamine + ATP = UDP-N-acetyl-alpha-D-glucosamine 3'-phosphate + ADP + H(+)</text>
        <dbReference type="Rhea" id="RHEA:32671"/>
        <dbReference type="ChEBI" id="CHEBI:15378"/>
        <dbReference type="ChEBI" id="CHEBI:30616"/>
        <dbReference type="ChEBI" id="CHEBI:57705"/>
        <dbReference type="ChEBI" id="CHEBI:64353"/>
        <dbReference type="ChEBI" id="CHEBI:456216"/>
        <dbReference type="EC" id="2.7.1.176"/>
    </reaction>
</comment>
<accession>A0ABM7M3P8</accession>
<evidence type="ECO:0000256" key="1">
    <source>
        <dbReference type="ARBA" id="ARBA00009104"/>
    </source>
</evidence>
<dbReference type="SUPFAM" id="SSF52540">
    <property type="entry name" value="P-loop containing nucleoside triphosphate hydrolases"/>
    <property type="match status" value="1"/>
</dbReference>
<evidence type="ECO:0000256" key="3">
    <source>
        <dbReference type="ARBA" id="ARBA00022741"/>
    </source>
</evidence>